<reference evidence="2 3" key="1">
    <citation type="submission" date="2018-06" db="EMBL/GenBank/DDBJ databases">
        <title>Chryseolinea flavus sp. nov., a member of the phylum Bacteroidetes isolated from soil.</title>
        <authorList>
            <person name="Li Y."/>
            <person name="Wang J."/>
        </authorList>
    </citation>
    <scope>NUCLEOTIDE SEQUENCE [LARGE SCALE GENOMIC DNA]</scope>
    <source>
        <strain evidence="2 3">SDU1-6</strain>
    </source>
</reference>
<evidence type="ECO:0000313" key="2">
    <source>
        <dbReference type="EMBL" id="RAV98758.1"/>
    </source>
</evidence>
<dbReference type="Proteomes" id="UP000251889">
    <property type="component" value="Unassembled WGS sequence"/>
</dbReference>
<organism evidence="2 3">
    <name type="scientific">Pseudochryseolinea flava</name>
    <dbReference type="NCBI Taxonomy" id="2059302"/>
    <lineage>
        <taxon>Bacteria</taxon>
        <taxon>Pseudomonadati</taxon>
        <taxon>Bacteroidota</taxon>
        <taxon>Cytophagia</taxon>
        <taxon>Cytophagales</taxon>
        <taxon>Fulvivirgaceae</taxon>
        <taxon>Pseudochryseolinea</taxon>
    </lineage>
</organism>
<dbReference type="Pfam" id="PF09903">
    <property type="entry name" value="DUF2130"/>
    <property type="match status" value="1"/>
</dbReference>
<keyword evidence="1" id="KW-0175">Coiled coil</keyword>
<accession>A0A364XXN9</accession>
<dbReference type="AlphaFoldDB" id="A0A364XXN9"/>
<evidence type="ECO:0000256" key="1">
    <source>
        <dbReference type="SAM" id="Coils"/>
    </source>
</evidence>
<keyword evidence="3" id="KW-1185">Reference proteome</keyword>
<dbReference type="InterPro" id="IPR019219">
    <property type="entry name" value="DUF2130"/>
</dbReference>
<feature type="coiled-coil region" evidence="1">
    <location>
        <begin position="143"/>
        <end position="207"/>
    </location>
</feature>
<evidence type="ECO:0000313" key="3">
    <source>
        <dbReference type="Proteomes" id="UP000251889"/>
    </source>
</evidence>
<comment type="caution">
    <text evidence="2">The sequence shown here is derived from an EMBL/GenBank/DDBJ whole genome shotgun (WGS) entry which is preliminary data.</text>
</comment>
<protein>
    <submittedName>
        <fullName evidence="2">DUF2130 domain-containing protein</fullName>
    </submittedName>
</protein>
<sequence>MTLGAHTFELSIQGGLMSTISNPSLLVKCPHCSGTFTPEDAIGHDIRIQLEKEFEQKLHSAAKAVEARVVKQESDRYREKFLMLEEDRKIKTQRLQEFERNALALAERERHLKDKEETMEVDMKRRLLEREKLLREQADKFAYEKAALKIREEEQKLKLEREQMEFILKRRVQLEADKARDEERMKQLELQKKLDDQAKLINEMKRKSEQGSMQTQGEVQELAIETYLETTFMRDEIEEISKGKRGGDCIHVVKDHYGNRCGSILYESKRTKHFSNEWIPKIKDDQRLKQADIAVIVTEALPEGMSRFGELDGVWVCSFSEFKALAVLLRQNLARIGEVLAAQENRGDKMQLIYSYVTSNEFKQKLEASFESYHGMQEDLLKEKTMITAQWAKREKRLLKAMENLVSLYGDVRGIAGGAVQEIKALEIPDLLLEE</sequence>
<name>A0A364XXN9_9BACT</name>
<gene>
    <name evidence="2" type="ORF">DQQ10_22335</name>
</gene>
<proteinExistence type="predicted"/>
<dbReference type="EMBL" id="QMFY01000015">
    <property type="protein sequence ID" value="RAV98758.1"/>
    <property type="molecule type" value="Genomic_DNA"/>
</dbReference>